<keyword evidence="1" id="KW-0812">Transmembrane</keyword>
<keyword evidence="3" id="KW-1185">Reference proteome</keyword>
<dbReference type="Proteomes" id="UP000838412">
    <property type="component" value="Chromosome 12"/>
</dbReference>
<proteinExistence type="predicted"/>
<protein>
    <submittedName>
        <fullName evidence="2">Hypp6290 protein</fullName>
    </submittedName>
</protein>
<feature type="transmembrane region" description="Helical" evidence="1">
    <location>
        <begin position="79"/>
        <end position="105"/>
    </location>
</feature>
<dbReference type="OrthoDB" id="10003348at2759"/>
<organism evidence="2 3">
    <name type="scientific">Branchiostoma lanceolatum</name>
    <name type="common">Common lancelet</name>
    <name type="synonym">Amphioxus lanceolatum</name>
    <dbReference type="NCBI Taxonomy" id="7740"/>
    <lineage>
        <taxon>Eukaryota</taxon>
        <taxon>Metazoa</taxon>
        <taxon>Chordata</taxon>
        <taxon>Cephalochordata</taxon>
        <taxon>Leptocardii</taxon>
        <taxon>Amphioxiformes</taxon>
        <taxon>Branchiostomatidae</taxon>
        <taxon>Branchiostoma</taxon>
    </lineage>
</organism>
<keyword evidence="1" id="KW-1133">Transmembrane helix</keyword>
<evidence type="ECO:0000313" key="2">
    <source>
        <dbReference type="EMBL" id="CAH1241036.1"/>
    </source>
</evidence>
<evidence type="ECO:0000256" key="1">
    <source>
        <dbReference type="SAM" id="Phobius"/>
    </source>
</evidence>
<keyword evidence="1" id="KW-0472">Membrane</keyword>
<dbReference type="AlphaFoldDB" id="A0A8J9VJA8"/>
<name>A0A8J9VJA8_BRALA</name>
<accession>A0A8J9VJA8</accession>
<gene>
    <name evidence="2" type="primary">Hypp6290</name>
    <name evidence="2" type="ORF">BLAG_LOCUS4831</name>
</gene>
<reference evidence="2" key="1">
    <citation type="submission" date="2022-01" db="EMBL/GenBank/DDBJ databases">
        <authorList>
            <person name="Braso-Vives M."/>
        </authorList>
    </citation>
    <scope>NUCLEOTIDE SEQUENCE</scope>
</reference>
<sequence>MGGSISIKNDTEDRLVVSLNQAGPLYYELVEPGETFYRRTGAVHFTICAFPYKKQKHSDGKLHDNKMTPKKSAKEHIKVVAPAVAGTLLIGPFMIVPGIIMAMGLEDSFGLEGQYVVHSRGWYAGDHPRLRIVGGWREKRPLKLECVHSRGFDSFKVTDRFDTFPGFGLDEPGYKKL</sequence>
<dbReference type="EMBL" id="OV696697">
    <property type="protein sequence ID" value="CAH1241036.1"/>
    <property type="molecule type" value="Genomic_DNA"/>
</dbReference>
<evidence type="ECO:0000313" key="3">
    <source>
        <dbReference type="Proteomes" id="UP000838412"/>
    </source>
</evidence>